<dbReference type="Proteomes" id="UP000753961">
    <property type="component" value="Unassembled WGS sequence"/>
</dbReference>
<dbReference type="EMBL" id="JAHVHU010000005">
    <property type="protein sequence ID" value="MBY5957442.1"/>
    <property type="molecule type" value="Genomic_DNA"/>
</dbReference>
<organism evidence="1 2">
    <name type="scientific">Membranihabitans marinus</name>
    <dbReference type="NCBI Taxonomy" id="1227546"/>
    <lineage>
        <taxon>Bacteria</taxon>
        <taxon>Pseudomonadati</taxon>
        <taxon>Bacteroidota</taxon>
        <taxon>Saprospiria</taxon>
        <taxon>Saprospirales</taxon>
        <taxon>Saprospiraceae</taxon>
        <taxon>Membranihabitans</taxon>
    </lineage>
</organism>
<keyword evidence="2" id="KW-1185">Reference proteome</keyword>
<dbReference type="AlphaFoldDB" id="A0A953HKP4"/>
<gene>
    <name evidence="1" type="ORF">KUV50_04795</name>
</gene>
<proteinExistence type="predicted"/>
<name>A0A953HKP4_9BACT</name>
<dbReference type="RefSeq" id="WP_222578964.1">
    <property type="nucleotide sequence ID" value="NZ_JAHVHU010000005.1"/>
</dbReference>
<evidence type="ECO:0000313" key="2">
    <source>
        <dbReference type="Proteomes" id="UP000753961"/>
    </source>
</evidence>
<accession>A0A953HKP4</accession>
<sequence length="106" mass="12183">MYASKYNPGKKPELLFYGREKQTIPNLKKLQEEGASISILHTNTEVTDISSKLKTSGSKTTIQFFLPRRGFQFYRKIPVQRKIETSKGIYGTELEGPMMVFTEYPV</sequence>
<comment type="caution">
    <text evidence="1">The sequence shown here is derived from an EMBL/GenBank/DDBJ whole genome shotgun (WGS) entry which is preliminary data.</text>
</comment>
<reference evidence="1" key="1">
    <citation type="submission" date="2021-06" db="EMBL/GenBank/DDBJ databases">
        <title>44 bacteria genomes isolated from Dapeng, Shenzhen.</title>
        <authorList>
            <person name="Zheng W."/>
            <person name="Yu S."/>
            <person name="Huang Y."/>
        </authorList>
    </citation>
    <scope>NUCLEOTIDE SEQUENCE</scope>
    <source>
        <strain evidence="1">DP5N28-2</strain>
    </source>
</reference>
<protein>
    <submittedName>
        <fullName evidence="1">Uncharacterized protein</fullName>
    </submittedName>
</protein>
<evidence type="ECO:0000313" key="1">
    <source>
        <dbReference type="EMBL" id="MBY5957442.1"/>
    </source>
</evidence>